<keyword evidence="5" id="KW-0809">Transit peptide</keyword>
<feature type="compositionally biased region" description="Low complexity" evidence="10">
    <location>
        <begin position="83"/>
        <end position="100"/>
    </location>
</feature>
<dbReference type="GO" id="GO:0032979">
    <property type="term" value="P:protein insertion into mitochondrial inner membrane from matrix"/>
    <property type="evidence" value="ECO:0007669"/>
    <property type="project" value="TreeGrafter"/>
</dbReference>
<protein>
    <submittedName>
        <fullName evidence="13">Mitochondrial inner membrane protein oxa1l</fullName>
    </submittedName>
</protein>
<evidence type="ECO:0000256" key="2">
    <source>
        <dbReference type="ARBA" id="ARBA00009877"/>
    </source>
</evidence>
<dbReference type="Proteomes" id="UP001212841">
    <property type="component" value="Unassembled WGS sequence"/>
</dbReference>
<evidence type="ECO:0000256" key="8">
    <source>
        <dbReference type="ARBA" id="ARBA00023136"/>
    </source>
</evidence>
<dbReference type="GO" id="GO:0032977">
    <property type="term" value="F:membrane insertase activity"/>
    <property type="evidence" value="ECO:0007669"/>
    <property type="project" value="InterPro"/>
</dbReference>
<dbReference type="NCBIfam" id="TIGR03592">
    <property type="entry name" value="yidC_oxa1_cterm"/>
    <property type="match status" value="1"/>
</dbReference>
<evidence type="ECO:0000256" key="7">
    <source>
        <dbReference type="ARBA" id="ARBA00023128"/>
    </source>
</evidence>
<evidence type="ECO:0000256" key="5">
    <source>
        <dbReference type="ARBA" id="ARBA00022946"/>
    </source>
</evidence>
<evidence type="ECO:0000256" key="4">
    <source>
        <dbReference type="ARBA" id="ARBA00022792"/>
    </source>
</evidence>
<dbReference type="PANTHER" id="PTHR12428:SF66">
    <property type="entry name" value="MITOCHONDRIAL INNER MEMBRANE PROTEIN OXA1L"/>
    <property type="match status" value="1"/>
</dbReference>
<keyword evidence="4" id="KW-0999">Mitochondrion inner membrane</keyword>
<evidence type="ECO:0000256" key="3">
    <source>
        <dbReference type="ARBA" id="ARBA00022692"/>
    </source>
</evidence>
<feature type="transmembrane region" description="Helical" evidence="11">
    <location>
        <begin position="326"/>
        <end position="351"/>
    </location>
</feature>
<keyword evidence="8 11" id="KW-0472">Membrane</keyword>
<feature type="region of interest" description="Disordered" evidence="10">
    <location>
        <begin position="74"/>
        <end position="100"/>
    </location>
</feature>
<keyword evidence="7" id="KW-0496">Mitochondrion</keyword>
<feature type="transmembrane region" description="Helical" evidence="11">
    <location>
        <begin position="250"/>
        <end position="270"/>
    </location>
</feature>
<name>A0AAD5SH68_9FUNG</name>
<dbReference type="GO" id="GO:0005743">
    <property type="term" value="C:mitochondrial inner membrane"/>
    <property type="evidence" value="ECO:0007669"/>
    <property type="project" value="UniProtKB-SubCell"/>
</dbReference>
<gene>
    <name evidence="13" type="primary">OXA1L_1</name>
    <name evidence="13" type="ORF">HK097_004623</name>
</gene>
<dbReference type="Pfam" id="PF02096">
    <property type="entry name" value="60KD_IMP"/>
    <property type="match status" value="1"/>
</dbReference>
<evidence type="ECO:0000259" key="12">
    <source>
        <dbReference type="Pfam" id="PF02096"/>
    </source>
</evidence>
<evidence type="ECO:0000256" key="1">
    <source>
        <dbReference type="ARBA" id="ARBA00004448"/>
    </source>
</evidence>
<dbReference type="InterPro" id="IPR028055">
    <property type="entry name" value="YidC/Oxa/ALB_C"/>
</dbReference>
<keyword evidence="3 9" id="KW-0812">Transmembrane</keyword>
<dbReference type="PANTHER" id="PTHR12428">
    <property type="entry name" value="OXA1"/>
    <property type="match status" value="1"/>
</dbReference>
<accession>A0AAD5SH68</accession>
<feature type="domain" description="Membrane insertase YidC/Oxa/ALB C-terminal" evidence="12">
    <location>
        <begin position="173"/>
        <end position="365"/>
    </location>
</feature>
<dbReference type="AlphaFoldDB" id="A0AAD5SH68"/>
<organism evidence="13 14">
    <name type="scientific">Rhizophlyctis rosea</name>
    <dbReference type="NCBI Taxonomy" id="64517"/>
    <lineage>
        <taxon>Eukaryota</taxon>
        <taxon>Fungi</taxon>
        <taxon>Fungi incertae sedis</taxon>
        <taxon>Chytridiomycota</taxon>
        <taxon>Chytridiomycota incertae sedis</taxon>
        <taxon>Chytridiomycetes</taxon>
        <taxon>Rhizophlyctidales</taxon>
        <taxon>Rhizophlyctidaceae</taxon>
        <taxon>Rhizophlyctis</taxon>
    </lineage>
</organism>
<dbReference type="InterPro" id="IPR001708">
    <property type="entry name" value="YidC/ALB3/OXA1/COX18"/>
</dbReference>
<dbReference type="CDD" id="cd20069">
    <property type="entry name" value="5TM_Oxa1-like"/>
    <property type="match status" value="1"/>
</dbReference>
<evidence type="ECO:0000256" key="9">
    <source>
        <dbReference type="RuleBase" id="RU003945"/>
    </source>
</evidence>
<dbReference type="EMBL" id="JADGJD010000220">
    <property type="protein sequence ID" value="KAJ3053292.1"/>
    <property type="molecule type" value="Genomic_DNA"/>
</dbReference>
<comment type="subcellular location">
    <subcellularLocation>
        <location evidence="9">Membrane</location>
        <topology evidence="9">Multi-pass membrane protein</topology>
    </subcellularLocation>
    <subcellularLocation>
        <location evidence="1">Mitochondrion inner membrane</location>
        <topology evidence="1">Multi-pass membrane protein</topology>
    </subcellularLocation>
</comment>
<evidence type="ECO:0000313" key="14">
    <source>
        <dbReference type="Proteomes" id="UP001212841"/>
    </source>
</evidence>
<evidence type="ECO:0000313" key="13">
    <source>
        <dbReference type="EMBL" id="KAJ3053292.1"/>
    </source>
</evidence>
<keyword evidence="6 11" id="KW-1133">Transmembrane helix</keyword>
<comment type="similarity">
    <text evidence="2 9">Belongs to the OXA1/ALB3/YidC family.</text>
</comment>
<evidence type="ECO:0000256" key="11">
    <source>
        <dbReference type="SAM" id="Phobius"/>
    </source>
</evidence>
<evidence type="ECO:0000256" key="6">
    <source>
        <dbReference type="ARBA" id="ARBA00022989"/>
    </source>
</evidence>
<sequence length="431" mass="46811">MAVLSRSLSAAVSIARLGSARFHTQHVHTTRLLRGGSVTSFAGNTNRLRHPVSSVLASRSYFWSSKKEVIETAPPAASPVPTPQASAAPTTTNTTPFAPQTPITETVTSVADAAPTPKSTFLADASVTDLSLPKLEAVTQIGDLKHLGLENNTPVGLVERLLEAIYVTTGLPWWATIIAATVIMRAALFPLILKGNRAVTIIHNVKPLTDPINASMKRAKANGDKMGQQQYTMKLWDIYKQHKVSPLQPMWALAQMPVFISFFLALRKMGDVHVPGMEDGGFAWFTNLSVADPTLALPVAASGLMLMNMESGADSQTQLQSNAIRWVMRAGIGFSLWFTYQLPAVVFLYWITTNIISFIQQRALKNQTVRGWLGLPMKDGRVADMAMKATSKIPIRRAYNMVNEAKAESKKRAAKAVMDATRATVSAAAKA</sequence>
<comment type="caution">
    <text evidence="13">The sequence shown here is derived from an EMBL/GenBank/DDBJ whole genome shotgun (WGS) entry which is preliminary data.</text>
</comment>
<feature type="transmembrane region" description="Helical" evidence="11">
    <location>
        <begin position="171"/>
        <end position="193"/>
    </location>
</feature>
<keyword evidence="14" id="KW-1185">Reference proteome</keyword>
<proteinExistence type="inferred from homology"/>
<reference evidence="13" key="1">
    <citation type="submission" date="2020-05" db="EMBL/GenBank/DDBJ databases">
        <title>Phylogenomic resolution of chytrid fungi.</title>
        <authorList>
            <person name="Stajich J.E."/>
            <person name="Amses K."/>
            <person name="Simmons R."/>
            <person name="Seto K."/>
            <person name="Myers J."/>
            <person name="Bonds A."/>
            <person name="Quandt C.A."/>
            <person name="Barry K."/>
            <person name="Liu P."/>
            <person name="Grigoriev I."/>
            <person name="Longcore J.E."/>
            <person name="James T.Y."/>
        </authorList>
    </citation>
    <scope>NUCLEOTIDE SEQUENCE</scope>
    <source>
        <strain evidence="13">JEL0318</strain>
    </source>
</reference>
<evidence type="ECO:0000256" key="10">
    <source>
        <dbReference type="SAM" id="MobiDB-lite"/>
    </source>
</evidence>